<keyword evidence="3" id="KW-1185">Reference proteome</keyword>
<feature type="transmembrane region" description="Helical" evidence="1">
    <location>
        <begin position="182"/>
        <end position="213"/>
    </location>
</feature>
<keyword evidence="1" id="KW-0472">Membrane</keyword>
<accession>A0A2W3YX28</accession>
<sequence length="557" mass="63850">MNNKTKQLFTTFGTYGLFLFLSVFSIYWVWLKGPTYFNGDDLAFHLARIEGLSQSISSGEFLPRINYFLAEGMGYPTGIFYPELFLYPAAILRYFGFSVVTSYQLYLILLNFITFVIAYNCFYSVNKSKWGALLFSVIYGLSSYRMSDVLYRAAIGESLAFLFFPLVYVGIYQIIYGDKKKWWILAIGMTGLVYSHPLSTLLSCIFLLIYCLISIRPLFKDRSRLLRLVLATGAAALLSVDVYLPMLEQVLFQRLRMQDVSMFYLAKEAQSIGEYLSIAYNNIGYNNIGILIPIGLLIGLIYLKKESKENQRLLFIAILFFFLATSYFPHALFHGTFFNAIQFPWRYFLIVTFLVCWFVADSLVKVNKLTFKTRTTLVGLLLLLTIGLNLQNQLQLNKFRPTTAKQFEQLDGNSLGYGKEFLPSGMEAWATPTSLLSEPQDHVEITNMSRNNNAFFLHYNVSSSTRLIYPILYYKGYVAEVNGTEKAVEDAESYKGTNMHGLVQVTVKGKGTVLVWYKGTIIQKVSRWISLVSLMLFFFYIVILPKVTNHKDNNQRT</sequence>
<reference evidence="2 3" key="1">
    <citation type="submission" date="2017-11" db="EMBL/GenBank/DDBJ databases">
        <title>Draft genome sequence of Enterococcus plantarum TRW2 strain isolated from lettuce.</title>
        <authorList>
            <person name="Kim E.B."/>
            <person name="Marco M.L."/>
            <person name="Williams T.R."/>
            <person name="You I.H."/>
        </authorList>
    </citation>
    <scope>NUCLEOTIDE SEQUENCE [LARGE SCALE GENOMIC DNA]</scope>
    <source>
        <strain evidence="2 3">TRW2</strain>
    </source>
</reference>
<feature type="transmembrane region" description="Helical" evidence="1">
    <location>
        <begin position="159"/>
        <end position="176"/>
    </location>
</feature>
<feature type="transmembrane region" description="Helical" evidence="1">
    <location>
        <begin position="103"/>
        <end position="125"/>
    </location>
</feature>
<feature type="transmembrane region" description="Helical" evidence="1">
    <location>
        <begin position="225"/>
        <end position="246"/>
    </location>
</feature>
<dbReference type="InterPro" id="IPR018580">
    <property type="entry name" value="Uncharacterised_YfhO"/>
</dbReference>
<dbReference type="Pfam" id="PF09586">
    <property type="entry name" value="YfhO"/>
    <property type="match status" value="1"/>
</dbReference>
<feature type="transmembrane region" description="Helical" evidence="1">
    <location>
        <begin position="314"/>
        <end position="333"/>
    </location>
</feature>
<feature type="transmembrane region" description="Helical" evidence="1">
    <location>
        <begin position="12"/>
        <end position="30"/>
    </location>
</feature>
<dbReference type="STRING" id="1077675.BCR22_12390"/>
<gene>
    <name evidence="2" type="ORF">CI088_10440</name>
</gene>
<dbReference type="EMBL" id="PIEU01000084">
    <property type="protein sequence ID" value="PZL72478.1"/>
    <property type="molecule type" value="Genomic_DNA"/>
</dbReference>
<dbReference type="Proteomes" id="UP000249828">
    <property type="component" value="Unassembled WGS sequence"/>
</dbReference>
<evidence type="ECO:0000256" key="1">
    <source>
        <dbReference type="SAM" id="Phobius"/>
    </source>
</evidence>
<organism evidence="2 3">
    <name type="scientific">Enterococcus plantarum</name>
    <dbReference type="NCBI Taxonomy" id="1077675"/>
    <lineage>
        <taxon>Bacteria</taxon>
        <taxon>Bacillati</taxon>
        <taxon>Bacillota</taxon>
        <taxon>Bacilli</taxon>
        <taxon>Lactobacillales</taxon>
        <taxon>Enterococcaceae</taxon>
        <taxon>Enterococcus</taxon>
    </lineage>
</organism>
<keyword evidence="1" id="KW-0812">Transmembrane</keyword>
<dbReference type="AlphaFoldDB" id="A0A2W3YX28"/>
<evidence type="ECO:0008006" key="4">
    <source>
        <dbReference type="Google" id="ProtNLM"/>
    </source>
</evidence>
<feature type="transmembrane region" description="Helical" evidence="1">
    <location>
        <begin position="345"/>
        <end position="364"/>
    </location>
</feature>
<protein>
    <recommendedName>
        <fullName evidence="4">Membrane protein 6-pyruvoyl-tetrahydropterin synthase-related domain-containing protein</fullName>
    </recommendedName>
</protein>
<evidence type="ECO:0000313" key="3">
    <source>
        <dbReference type="Proteomes" id="UP000249828"/>
    </source>
</evidence>
<feature type="transmembrane region" description="Helical" evidence="1">
    <location>
        <begin position="283"/>
        <end position="302"/>
    </location>
</feature>
<comment type="caution">
    <text evidence="2">The sequence shown here is derived from an EMBL/GenBank/DDBJ whole genome shotgun (WGS) entry which is preliminary data.</text>
</comment>
<feature type="transmembrane region" description="Helical" evidence="1">
    <location>
        <begin position="528"/>
        <end position="547"/>
    </location>
</feature>
<proteinExistence type="predicted"/>
<evidence type="ECO:0000313" key="2">
    <source>
        <dbReference type="EMBL" id="PZL72478.1"/>
    </source>
</evidence>
<keyword evidence="1" id="KW-1133">Transmembrane helix</keyword>
<name>A0A2W3YX28_9ENTE</name>
<dbReference type="RefSeq" id="WP_111248149.1">
    <property type="nucleotide sequence ID" value="NZ_PIEU01000084.1"/>
</dbReference>